<dbReference type="Gene3D" id="3.40.50.360">
    <property type="match status" value="1"/>
</dbReference>
<dbReference type="SUPFAM" id="SSF52218">
    <property type="entry name" value="Flavoproteins"/>
    <property type="match status" value="1"/>
</dbReference>
<dbReference type="OrthoDB" id="6433at2157"/>
<dbReference type="PANTHER" id="PTHR43717:SF1">
    <property type="entry name" value="ANAEROBIC NITRIC OXIDE REDUCTASE FLAVORUBREDOXIN"/>
    <property type="match status" value="1"/>
</dbReference>
<gene>
    <name evidence="2" type="ORF">A7C91_10500</name>
</gene>
<keyword evidence="2" id="KW-0378">Hydrolase</keyword>
<dbReference type="RefSeq" id="WP_068667295.1">
    <property type="nucleotide sequence ID" value="NZ_CP015520.1"/>
</dbReference>
<dbReference type="PIRSF" id="PIRSF005243">
    <property type="entry name" value="ROO"/>
    <property type="match status" value="1"/>
</dbReference>
<accession>A0A172WJN5</accession>
<evidence type="ECO:0000259" key="1">
    <source>
        <dbReference type="PROSITE" id="PS50902"/>
    </source>
</evidence>
<evidence type="ECO:0000313" key="2">
    <source>
        <dbReference type="EMBL" id="ANF23536.1"/>
    </source>
</evidence>
<proteinExistence type="predicted"/>
<dbReference type="Proteomes" id="UP000076969">
    <property type="component" value="Chromosome"/>
</dbReference>
<dbReference type="Gene3D" id="3.60.15.10">
    <property type="entry name" value="Ribonuclease Z/Hydroxyacylglutathione hydrolase-like"/>
    <property type="match status" value="1"/>
</dbReference>
<dbReference type="InterPro" id="IPR016440">
    <property type="entry name" value="Rubredoxin-O_OxRdtase"/>
</dbReference>
<protein>
    <submittedName>
        <fullName evidence="2">MBL fold metallo-hydrolase</fullName>
    </submittedName>
</protein>
<dbReference type="STRING" id="1712654.A7C91_10500"/>
<name>A0A172WJN5_9EURY</name>
<dbReference type="InterPro" id="IPR045761">
    <property type="entry name" value="ODP_dom"/>
</dbReference>
<dbReference type="PROSITE" id="PS50902">
    <property type="entry name" value="FLAVODOXIN_LIKE"/>
    <property type="match status" value="1"/>
</dbReference>
<dbReference type="EMBL" id="CP015520">
    <property type="protein sequence ID" value="ANF23536.1"/>
    <property type="molecule type" value="Genomic_DNA"/>
</dbReference>
<organism evidence="2 3">
    <name type="scientific">Thermococcus piezophilus</name>
    <dbReference type="NCBI Taxonomy" id="1712654"/>
    <lineage>
        <taxon>Archaea</taxon>
        <taxon>Methanobacteriati</taxon>
        <taxon>Methanobacteriota</taxon>
        <taxon>Thermococci</taxon>
        <taxon>Thermococcales</taxon>
        <taxon>Thermococcaceae</taxon>
        <taxon>Thermococcus</taxon>
    </lineage>
</organism>
<dbReference type="Pfam" id="PF19583">
    <property type="entry name" value="ODP"/>
    <property type="match status" value="1"/>
</dbReference>
<dbReference type="Pfam" id="PF00258">
    <property type="entry name" value="Flavodoxin_1"/>
    <property type="match status" value="1"/>
</dbReference>
<dbReference type="InterPro" id="IPR029039">
    <property type="entry name" value="Flavoprotein-like_sf"/>
</dbReference>
<dbReference type="GeneID" id="28496628"/>
<dbReference type="GO" id="GO:0016787">
    <property type="term" value="F:hydrolase activity"/>
    <property type="evidence" value="ECO:0007669"/>
    <property type="project" value="UniProtKB-KW"/>
</dbReference>
<dbReference type="SMART" id="SM00849">
    <property type="entry name" value="Lactamase_B"/>
    <property type="match status" value="1"/>
</dbReference>
<dbReference type="SUPFAM" id="SSF56281">
    <property type="entry name" value="Metallo-hydrolase/oxidoreductase"/>
    <property type="match status" value="1"/>
</dbReference>
<dbReference type="CDD" id="cd07709">
    <property type="entry name" value="flavodiiron_proteins_MBL-fold"/>
    <property type="match status" value="1"/>
</dbReference>
<evidence type="ECO:0000313" key="3">
    <source>
        <dbReference type="Proteomes" id="UP000076969"/>
    </source>
</evidence>
<feature type="domain" description="Flavodoxin-like" evidence="1">
    <location>
        <begin position="265"/>
        <end position="405"/>
    </location>
</feature>
<keyword evidence="3" id="KW-1185">Reference proteome</keyword>
<dbReference type="GO" id="GO:0010181">
    <property type="term" value="F:FMN binding"/>
    <property type="evidence" value="ECO:0007669"/>
    <property type="project" value="InterPro"/>
</dbReference>
<dbReference type="GO" id="GO:0046872">
    <property type="term" value="F:metal ion binding"/>
    <property type="evidence" value="ECO:0007669"/>
    <property type="project" value="InterPro"/>
</dbReference>
<sequence>MPKVWTERILDDPELYLIRIDDDRIKYFEATWDIPEGITYNAYLMKLKDTVVLFDITKKEYTEEFMEALKGIVDPKEITHIIIHHTEPDHSGALPAVLEANGYRAQLIGTSFAKRFLEGFYGEKVVENFYAIKDGEDMNIGGKTFRFITVPWLHWPDTMITYVVEDKLIFSCDAGGGYSIPPVIDDSDEKVIEEYLPHVTKYIVTVIGHYHKYIVQNIKKLKELGIVQEARMILPGHGLIWRKNPMRIFEHYEAVGAGKVKKGKVLIIYDSMYGFVERRMEIVLDELRKHGLNPVVYKFTDKEAPAVSDILGNVPDSEALIIGASTYEAEIHPRIRYALYEILDKANYEKPVLIVGAFGWAGVAGKKIETLITRSKFDHVDTVESRGWPTPEEEERLRKGVRKLVRWIS</sequence>
<dbReference type="GO" id="GO:0009055">
    <property type="term" value="F:electron transfer activity"/>
    <property type="evidence" value="ECO:0007669"/>
    <property type="project" value="InterPro"/>
</dbReference>
<dbReference type="AlphaFoldDB" id="A0A172WJN5"/>
<dbReference type="InterPro" id="IPR036866">
    <property type="entry name" value="RibonucZ/Hydroxyglut_hydro"/>
</dbReference>
<dbReference type="GO" id="GO:0016491">
    <property type="term" value="F:oxidoreductase activity"/>
    <property type="evidence" value="ECO:0007669"/>
    <property type="project" value="InterPro"/>
</dbReference>
<dbReference type="InterPro" id="IPR008254">
    <property type="entry name" value="Flavodoxin/NO_synth"/>
</dbReference>
<dbReference type="PANTHER" id="PTHR43717">
    <property type="entry name" value="ANAEROBIC NITRIC OXIDE REDUCTASE FLAVORUBREDOXIN"/>
    <property type="match status" value="1"/>
</dbReference>
<dbReference type="KEGG" id="tpie:A7C91_10500"/>
<reference evidence="3" key="1">
    <citation type="journal article" date="2016" name="Syst. Appl. Microbiol.">
        <title>Thermococcus piezophilus sp. nov., a novel hyperthermophilic and piezophilic archaeon with a broad pressure range for growth, isolated from a deepest hydrothermal vent at the Mid-Cayman Rise.</title>
        <authorList>
            <person name="Dalmasso C."/>
            <person name="Oger P."/>
            <person name="Selva G."/>
            <person name="Courtine D."/>
            <person name="L'Haridon S."/>
            <person name="Garlaschelli A."/>
            <person name="Roussel E."/>
            <person name="Miyazaki J."/>
            <person name="Reveillaud J."/>
            <person name="Jebbar M."/>
            <person name="Takai K."/>
            <person name="Maignien L."/>
            <person name="Alain K."/>
        </authorList>
    </citation>
    <scope>NUCLEOTIDE SEQUENCE [LARGE SCALE GENOMIC DNA]</scope>
    <source>
        <strain evidence="3">CDGS</strain>
    </source>
</reference>
<dbReference type="InterPro" id="IPR001279">
    <property type="entry name" value="Metallo-B-lactamas"/>
</dbReference>